<dbReference type="Proteomes" id="UP001059596">
    <property type="component" value="Unassembled WGS sequence"/>
</dbReference>
<feature type="non-terminal residue" evidence="1">
    <location>
        <position position="1"/>
    </location>
</feature>
<evidence type="ECO:0000313" key="1">
    <source>
        <dbReference type="EMBL" id="KAI8039100.1"/>
    </source>
</evidence>
<keyword evidence="2" id="KW-1185">Reference proteome</keyword>
<reference evidence="1" key="1">
    <citation type="journal article" date="2023" name="Genome Biol. Evol.">
        <title>Long-read-based Genome Assembly of Drosophila gunungcola Reveals Fewer Chemosensory Genes in Flower-breeding Species.</title>
        <authorList>
            <person name="Negi A."/>
            <person name="Liao B.Y."/>
            <person name="Yeh S.D."/>
        </authorList>
    </citation>
    <scope>NUCLEOTIDE SEQUENCE</scope>
    <source>
        <strain evidence="1">Sukarami</strain>
    </source>
</reference>
<sequence>KRQKSINIYQIRFGLIFAFRFYYANSSRLKSKRNWSYLNSVESRRSMTCRGPS</sequence>
<protein>
    <submittedName>
        <fullName evidence="1">Uncharacterized protein</fullName>
    </submittedName>
</protein>
<proteinExistence type="predicted"/>
<comment type="caution">
    <text evidence="1">The sequence shown here is derived from an EMBL/GenBank/DDBJ whole genome shotgun (WGS) entry which is preliminary data.</text>
</comment>
<dbReference type="EMBL" id="JAMKOV010000006">
    <property type="protein sequence ID" value="KAI8039100.1"/>
    <property type="molecule type" value="Genomic_DNA"/>
</dbReference>
<gene>
    <name evidence="1" type="ORF">M5D96_007815</name>
</gene>
<organism evidence="1 2">
    <name type="scientific">Drosophila gunungcola</name>
    <name type="common">fruit fly</name>
    <dbReference type="NCBI Taxonomy" id="103775"/>
    <lineage>
        <taxon>Eukaryota</taxon>
        <taxon>Metazoa</taxon>
        <taxon>Ecdysozoa</taxon>
        <taxon>Arthropoda</taxon>
        <taxon>Hexapoda</taxon>
        <taxon>Insecta</taxon>
        <taxon>Pterygota</taxon>
        <taxon>Neoptera</taxon>
        <taxon>Endopterygota</taxon>
        <taxon>Diptera</taxon>
        <taxon>Brachycera</taxon>
        <taxon>Muscomorpha</taxon>
        <taxon>Ephydroidea</taxon>
        <taxon>Drosophilidae</taxon>
        <taxon>Drosophila</taxon>
        <taxon>Sophophora</taxon>
    </lineage>
</organism>
<dbReference type="AlphaFoldDB" id="A0A9P9YL96"/>
<name>A0A9P9YL96_9MUSC</name>
<evidence type="ECO:0000313" key="2">
    <source>
        <dbReference type="Proteomes" id="UP001059596"/>
    </source>
</evidence>
<accession>A0A9P9YL96</accession>